<gene>
    <name evidence="2" type="ORF">GCM10007907_17470</name>
</gene>
<evidence type="ECO:0000259" key="1">
    <source>
        <dbReference type="PROSITE" id="PS51186"/>
    </source>
</evidence>
<dbReference type="PROSITE" id="PS51186">
    <property type="entry name" value="GNAT"/>
    <property type="match status" value="1"/>
</dbReference>
<dbReference type="SUPFAM" id="SSF55729">
    <property type="entry name" value="Acyl-CoA N-acyltransferases (Nat)"/>
    <property type="match status" value="1"/>
</dbReference>
<organism evidence="2 3">
    <name type="scientific">Chitinimonas prasina</name>
    <dbReference type="NCBI Taxonomy" id="1434937"/>
    <lineage>
        <taxon>Bacteria</taxon>
        <taxon>Pseudomonadati</taxon>
        <taxon>Pseudomonadota</taxon>
        <taxon>Betaproteobacteria</taxon>
        <taxon>Neisseriales</taxon>
        <taxon>Chitinibacteraceae</taxon>
        <taxon>Chitinimonas</taxon>
    </lineage>
</organism>
<dbReference type="EMBL" id="BSOG01000002">
    <property type="protein sequence ID" value="GLR12957.1"/>
    <property type="molecule type" value="Genomic_DNA"/>
</dbReference>
<dbReference type="Gene3D" id="3.40.630.30">
    <property type="match status" value="1"/>
</dbReference>
<accession>A0ABQ5YH08</accession>
<feature type="domain" description="N-acetyltransferase" evidence="1">
    <location>
        <begin position="13"/>
        <end position="161"/>
    </location>
</feature>
<dbReference type="Proteomes" id="UP001156706">
    <property type="component" value="Unassembled WGS sequence"/>
</dbReference>
<proteinExistence type="predicted"/>
<dbReference type="InterPro" id="IPR016181">
    <property type="entry name" value="Acyl_CoA_acyltransferase"/>
</dbReference>
<name>A0ABQ5YH08_9NEIS</name>
<comment type="caution">
    <text evidence="2">The sequence shown here is derived from an EMBL/GenBank/DDBJ whole genome shotgun (WGS) entry which is preliminary data.</text>
</comment>
<dbReference type="Pfam" id="PF00583">
    <property type="entry name" value="Acetyltransf_1"/>
    <property type="match status" value="1"/>
</dbReference>
<protein>
    <recommendedName>
        <fullName evidence="1">N-acetyltransferase domain-containing protein</fullName>
    </recommendedName>
</protein>
<sequence>MLAPDRAYLAMHPNLRPPMPIEHSQIANWAIAEGWPGTSKHIPLTQATFPALLELPGHYSYCMGESGAAPLGFGQIWLNQANGTTNLVRVLIDPQRRGQGLGKLLCRLLLAEANRISPGQAVKLRVYRGNHAAVSVYRALGFETVVGESNAEVLAMASRKC</sequence>
<keyword evidence="3" id="KW-1185">Reference proteome</keyword>
<dbReference type="InterPro" id="IPR000182">
    <property type="entry name" value="GNAT_dom"/>
</dbReference>
<evidence type="ECO:0000313" key="2">
    <source>
        <dbReference type="EMBL" id="GLR12957.1"/>
    </source>
</evidence>
<evidence type="ECO:0000313" key="3">
    <source>
        <dbReference type="Proteomes" id="UP001156706"/>
    </source>
</evidence>
<reference evidence="3" key="1">
    <citation type="journal article" date="2019" name="Int. J. Syst. Evol. Microbiol.">
        <title>The Global Catalogue of Microorganisms (GCM) 10K type strain sequencing project: providing services to taxonomists for standard genome sequencing and annotation.</title>
        <authorList>
            <consortium name="The Broad Institute Genomics Platform"/>
            <consortium name="The Broad Institute Genome Sequencing Center for Infectious Disease"/>
            <person name="Wu L."/>
            <person name="Ma J."/>
        </authorList>
    </citation>
    <scope>NUCLEOTIDE SEQUENCE [LARGE SCALE GENOMIC DNA]</scope>
    <source>
        <strain evidence="3">NBRC 110044</strain>
    </source>
</reference>